<dbReference type="CDD" id="cd05403">
    <property type="entry name" value="NT_KNTase_like"/>
    <property type="match status" value="1"/>
</dbReference>
<dbReference type="InterPro" id="IPR043519">
    <property type="entry name" value="NT_sf"/>
</dbReference>
<dbReference type="SUPFAM" id="SSF81301">
    <property type="entry name" value="Nucleotidyltransferase"/>
    <property type="match status" value="1"/>
</dbReference>
<dbReference type="RefSeq" id="WP_263074138.1">
    <property type="nucleotide sequence ID" value="NZ_JAOUSF010000005.1"/>
</dbReference>
<name>A0AAE3LPC8_9BACI</name>
<dbReference type="GO" id="GO:0016779">
    <property type="term" value="F:nucleotidyltransferase activity"/>
    <property type="evidence" value="ECO:0007669"/>
    <property type="project" value="InterPro"/>
</dbReference>
<evidence type="ECO:0000313" key="2">
    <source>
        <dbReference type="EMBL" id="MCU9614817.1"/>
    </source>
</evidence>
<dbReference type="Pfam" id="PF01909">
    <property type="entry name" value="NTP_transf_2"/>
    <property type="match status" value="1"/>
</dbReference>
<evidence type="ECO:0000313" key="3">
    <source>
        <dbReference type="Proteomes" id="UP001209318"/>
    </source>
</evidence>
<dbReference type="EMBL" id="JAOUSF010000005">
    <property type="protein sequence ID" value="MCU9614817.1"/>
    <property type="molecule type" value="Genomic_DNA"/>
</dbReference>
<accession>A0AAE3LPC8</accession>
<keyword evidence="3" id="KW-1185">Reference proteome</keyword>
<dbReference type="Proteomes" id="UP001209318">
    <property type="component" value="Unassembled WGS sequence"/>
</dbReference>
<comment type="caution">
    <text evidence="2">The sequence shown here is derived from an EMBL/GenBank/DDBJ whole genome shotgun (WGS) entry which is preliminary data.</text>
</comment>
<dbReference type="Gene3D" id="3.30.460.10">
    <property type="entry name" value="Beta Polymerase, domain 2"/>
    <property type="match status" value="1"/>
</dbReference>
<reference evidence="2" key="1">
    <citation type="submission" date="2022-10" db="EMBL/GenBank/DDBJ databases">
        <title>Description of Fervidibacillus gen. nov. in the family Fervidibacillaceae fam. nov. with two species, Fervidibacillus albus sp. nov., and Fervidibacillus halotolerans sp. nov., isolated from tidal flat sediments.</title>
        <authorList>
            <person name="Kwon K.K."/>
            <person name="Yang S.-H."/>
        </authorList>
    </citation>
    <scope>NUCLEOTIDE SEQUENCE</scope>
    <source>
        <strain evidence="2">JCM 19140</strain>
    </source>
</reference>
<dbReference type="InterPro" id="IPR002934">
    <property type="entry name" value="Polymerase_NTP_transf_dom"/>
</dbReference>
<sequence length="112" mass="13063">MVYRGEASRFNSKAFIFMLQKRILEILKDEVIGIYAHGSFAMGGFNPNGSDIDLLVVTTNSLTVNIKRELAKLFLLYSASPFPIEISFLHREQLNMWKHPCPFDFHYSEFWR</sequence>
<organism evidence="2 3">
    <name type="scientific">Perspicuibacillus lycopersici</name>
    <dbReference type="NCBI Taxonomy" id="1325689"/>
    <lineage>
        <taxon>Bacteria</taxon>
        <taxon>Bacillati</taxon>
        <taxon>Bacillota</taxon>
        <taxon>Bacilli</taxon>
        <taxon>Bacillales</taxon>
        <taxon>Bacillaceae</taxon>
        <taxon>Perspicuibacillus</taxon>
    </lineage>
</organism>
<dbReference type="AlphaFoldDB" id="A0AAE3LPC8"/>
<feature type="domain" description="Polymerase nucleotidyl transferase" evidence="1">
    <location>
        <begin position="21"/>
        <end position="77"/>
    </location>
</feature>
<protein>
    <submittedName>
        <fullName evidence="2">Nucleotidyltransferase domain-containing protein</fullName>
    </submittedName>
</protein>
<proteinExistence type="predicted"/>
<gene>
    <name evidence="2" type="ORF">OEV98_14835</name>
</gene>
<evidence type="ECO:0000259" key="1">
    <source>
        <dbReference type="Pfam" id="PF01909"/>
    </source>
</evidence>